<dbReference type="EMBL" id="AZHD01000006">
    <property type="protein sequence ID" value="OAA62822.1"/>
    <property type="molecule type" value="Genomic_DNA"/>
</dbReference>
<gene>
    <name evidence="2" type="ORF">SPI_04362</name>
</gene>
<evidence type="ECO:0000256" key="1">
    <source>
        <dbReference type="SAM" id="MobiDB-lite"/>
    </source>
</evidence>
<accession>A0A162J2D7</accession>
<dbReference type="Proteomes" id="UP000076874">
    <property type="component" value="Unassembled WGS sequence"/>
</dbReference>
<evidence type="ECO:0000313" key="2">
    <source>
        <dbReference type="EMBL" id="OAA62822.1"/>
    </source>
</evidence>
<dbReference type="AlphaFoldDB" id="A0A162J2D7"/>
<keyword evidence="3" id="KW-1185">Reference proteome</keyword>
<organism evidence="2 3">
    <name type="scientific">Niveomyces insectorum RCEF 264</name>
    <dbReference type="NCBI Taxonomy" id="1081102"/>
    <lineage>
        <taxon>Eukaryota</taxon>
        <taxon>Fungi</taxon>
        <taxon>Dikarya</taxon>
        <taxon>Ascomycota</taxon>
        <taxon>Pezizomycotina</taxon>
        <taxon>Sordariomycetes</taxon>
        <taxon>Hypocreomycetidae</taxon>
        <taxon>Hypocreales</taxon>
        <taxon>Cordycipitaceae</taxon>
        <taxon>Niveomyces</taxon>
    </lineage>
</organism>
<proteinExistence type="predicted"/>
<comment type="caution">
    <text evidence="2">The sequence shown here is derived from an EMBL/GenBank/DDBJ whole genome shotgun (WGS) entry which is preliminary data.</text>
</comment>
<evidence type="ECO:0000313" key="3">
    <source>
        <dbReference type="Proteomes" id="UP000076874"/>
    </source>
</evidence>
<name>A0A162J2D7_9HYPO</name>
<reference evidence="2 3" key="1">
    <citation type="journal article" date="2016" name="Genome Biol. Evol.">
        <title>Divergent and convergent evolution of fungal pathogenicity.</title>
        <authorList>
            <person name="Shang Y."/>
            <person name="Xiao G."/>
            <person name="Zheng P."/>
            <person name="Cen K."/>
            <person name="Zhan S."/>
            <person name="Wang C."/>
        </authorList>
    </citation>
    <scope>NUCLEOTIDE SEQUENCE [LARGE SCALE GENOMIC DNA]</scope>
    <source>
        <strain evidence="2 3">RCEF 264</strain>
    </source>
</reference>
<sequence length="81" mass="8693">MPAEDKGGAGNDAPRNLVKGRLKPPKRNPAPPSYTQAPVFKNEMTLERPGSDSRPPAVEFCSTALPQPFVNPNAPLGRRAD</sequence>
<feature type="region of interest" description="Disordered" evidence="1">
    <location>
        <begin position="1"/>
        <end position="59"/>
    </location>
</feature>
<protein>
    <submittedName>
        <fullName evidence="2">Uncharacterized protein</fullName>
    </submittedName>
</protein>
<dbReference type="OrthoDB" id="4586880at2759"/>